<dbReference type="GO" id="GO:0044038">
    <property type="term" value="P:cell wall macromolecule biosynthetic process"/>
    <property type="evidence" value="ECO:0007669"/>
    <property type="project" value="TreeGrafter"/>
</dbReference>
<sequence length="342" mass="38801">MDLIKFPIPFFFAASSGSLGAWFVYRYAAFFGLIDQPNHRSSHDRPTPKGGGIGILIAFSISCILLNFSILFWGPVTFLSLLSLYGDKINIKPILRLAVQFSVTILFLITFTSFKLIENDIQSLYLIILWFFISTFIVGTSNFYNFMDGINGIAGITGIVGFGLLGFFGKINHQNHQWVILSFVMAFACIGFLPFNIPKAKVFMGDVGSILLGFVFACIVVVFAQSFSDFVILVSFMFPFYIDELFTMLERIIDKQNLTIPHRRHFYQILANEGKIEHWKVSVGYGISQFIIGVNVWLMISKMGIYFGLFMVAILSILLFIINRKVKKLFECWVGNTDCQNR</sequence>
<dbReference type="Pfam" id="PF00953">
    <property type="entry name" value="Glycos_transf_4"/>
    <property type="match status" value="1"/>
</dbReference>
<gene>
    <name evidence="9" type="ORF">DSCO28_08230</name>
</gene>
<feature type="transmembrane region" description="Helical" evidence="8">
    <location>
        <begin position="178"/>
        <end position="197"/>
    </location>
</feature>
<feature type="transmembrane region" description="Helical" evidence="8">
    <location>
        <begin position="124"/>
        <end position="144"/>
    </location>
</feature>
<dbReference type="GO" id="GO:0005886">
    <property type="term" value="C:plasma membrane"/>
    <property type="evidence" value="ECO:0007669"/>
    <property type="project" value="UniProtKB-SubCell"/>
</dbReference>
<dbReference type="CDD" id="cd06854">
    <property type="entry name" value="GT_WbpL_WbcO_like"/>
    <property type="match status" value="1"/>
</dbReference>
<proteinExistence type="predicted"/>
<evidence type="ECO:0000313" key="9">
    <source>
        <dbReference type="EMBL" id="BBO80257.1"/>
    </source>
</evidence>
<accession>A0A5K7ZJV3</accession>
<keyword evidence="4 8" id="KW-0812">Transmembrane</keyword>
<evidence type="ECO:0000256" key="3">
    <source>
        <dbReference type="ARBA" id="ARBA00022679"/>
    </source>
</evidence>
<keyword evidence="2" id="KW-1003">Cell membrane</keyword>
<feature type="transmembrane region" description="Helical" evidence="8">
    <location>
        <begin position="6"/>
        <end position="29"/>
    </location>
</feature>
<dbReference type="AlphaFoldDB" id="A0A5K7ZJV3"/>
<feature type="binding site" evidence="7">
    <location>
        <position position="206"/>
    </location>
    <ligand>
        <name>Mg(2+)</name>
        <dbReference type="ChEBI" id="CHEBI:18420"/>
    </ligand>
</feature>
<feature type="transmembrane region" description="Helical" evidence="8">
    <location>
        <begin position="94"/>
        <end position="117"/>
    </location>
</feature>
<dbReference type="GO" id="GO:0071555">
    <property type="term" value="P:cell wall organization"/>
    <property type="evidence" value="ECO:0007669"/>
    <property type="project" value="TreeGrafter"/>
</dbReference>
<feature type="transmembrane region" description="Helical" evidence="8">
    <location>
        <begin position="304"/>
        <end position="322"/>
    </location>
</feature>
<dbReference type="EMBL" id="AP021876">
    <property type="protein sequence ID" value="BBO80257.1"/>
    <property type="molecule type" value="Genomic_DNA"/>
</dbReference>
<evidence type="ECO:0000256" key="1">
    <source>
        <dbReference type="ARBA" id="ARBA00004651"/>
    </source>
</evidence>
<keyword evidence="7" id="KW-0460">Magnesium</keyword>
<dbReference type="PANTHER" id="PTHR22926:SF3">
    <property type="entry name" value="UNDECAPRENYL-PHOSPHATE ALPHA-N-ACETYLGLUCOSAMINYL 1-PHOSPHATE TRANSFERASE"/>
    <property type="match status" value="1"/>
</dbReference>
<keyword evidence="5 8" id="KW-1133">Transmembrane helix</keyword>
<feature type="transmembrane region" description="Helical" evidence="8">
    <location>
        <begin position="150"/>
        <end position="171"/>
    </location>
</feature>
<reference evidence="9 10" key="1">
    <citation type="submission" date="2019-11" db="EMBL/GenBank/DDBJ databases">
        <title>Comparative genomics of hydrocarbon-degrading Desulfosarcina strains.</title>
        <authorList>
            <person name="Watanabe M."/>
            <person name="Kojima H."/>
            <person name="Fukui M."/>
        </authorList>
    </citation>
    <scope>NUCLEOTIDE SEQUENCE [LARGE SCALE GENOMIC DNA]</scope>
    <source>
        <strain evidence="9 10">28bB2T</strain>
    </source>
</reference>
<feature type="binding site" evidence="7">
    <location>
        <position position="145"/>
    </location>
    <ligand>
        <name>Mg(2+)</name>
        <dbReference type="ChEBI" id="CHEBI:18420"/>
    </ligand>
</feature>
<evidence type="ECO:0000256" key="4">
    <source>
        <dbReference type="ARBA" id="ARBA00022692"/>
    </source>
</evidence>
<dbReference type="GO" id="GO:0046872">
    <property type="term" value="F:metal ion binding"/>
    <property type="evidence" value="ECO:0007669"/>
    <property type="project" value="UniProtKB-KW"/>
</dbReference>
<dbReference type="KEGG" id="dov:DSCO28_08230"/>
<evidence type="ECO:0000256" key="8">
    <source>
        <dbReference type="SAM" id="Phobius"/>
    </source>
</evidence>
<dbReference type="InterPro" id="IPR000715">
    <property type="entry name" value="Glycosyl_transferase_4"/>
</dbReference>
<evidence type="ECO:0000256" key="7">
    <source>
        <dbReference type="PIRSR" id="PIRSR600715-1"/>
    </source>
</evidence>
<dbReference type="PANTHER" id="PTHR22926">
    <property type="entry name" value="PHOSPHO-N-ACETYLMURAMOYL-PENTAPEPTIDE-TRANSFERASE"/>
    <property type="match status" value="1"/>
</dbReference>
<dbReference type="GO" id="GO:0016780">
    <property type="term" value="F:phosphotransferase activity, for other substituted phosphate groups"/>
    <property type="evidence" value="ECO:0007669"/>
    <property type="project" value="InterPro"/>
</dbReference>
<keyword evidence="6 8" id="KW-0472">Membrane</keyword>
<organism evidence="9 10">
    <name type="scientific">Desulfosarcina ovata subsp. sediminis</name>
    <dbReference type="NCBI Taxonomy" id="885957"/>
    <lineage>
        <taxon>Bacteria</taxon>
        <taxon>Pseudomonadati</taxon>
        <taxon>Thermodesulfobacteriota</taxon>
        <taxon>Desulfobacteria</taxon>
        <taxon>Desulfobacterales</taxon>
        <taxon>Desulfosarcinaceae</taxon>
        <taxon>Desulfosarcina</taxon>
    </lineage>
</organism>
<feature type="transmembrane region" description="Helical" evidence="8">
    <location>
        <begin position="209"/>
        <end position="242"/>
    </location>
</feature>
<dbReference type="RefSeq" id="WP_155321270.1">
    <property type="nucleotide sequence ID" value="NZ_AP021876.1"/>
</dbReference>
<evidence type="ECO:0000256" key="2">
    <source>
        <dbReference type="ARBA" id="ARBA00022475"/>
    </source>
</evidence>
<dbReference type="Proteomes" id="UP000425960">
    <property type="component" value="Chromosome"/>
</dbReference>
<comment type="cofactor">
    <cofactor evidence="7">
        <name>Mg(2+)</name>
        <dbReference type="ChEBI" id="CHEBI:18420"/>
    </cofactor>
</comment>
<protein>
    <submittedName>
        <fullName evidence="9">UDP-GlcNAc--UDP-phosphate GlcNAc-1-phosphate transferase</fullName>
    </submittedName>
</protein>
<name>A0A5K7ZJV3_9BACT</name>
<keyword evidence="7" id="KW-0479">Metal-binding</keyword>
<comment type="subcellular location">
    <subcellularLocation>
        <location evidence="1">Cell membrane</location>
        <topology evidence="1">Multi-pass membrane protein</topology>
    </subcellularLocation>
</comment>
<evidence type="ECO:0000313" key="10">
    <source>
        <dbReference type="Proteomes" id="UP000425960"/>
    </source>
</evidence>
<dbReference type="GO" id="GO:0009103">
    <property type="term" value="P:lipopolysaccharide biosynthetic process"/>
    <property type="evidence" value="ECO:0007669"/>
    <property type="project" value="TreeGrafter"/>
</dbReference>
<feature type="transmembrane region" description="Helical" evidence="8">
    <location>
        <begin position="50"/>
        <end position="74"/>
    </location>
</feature>
<evidence type="ECO:0000256" key="6">
    <source>
        <dbReference type="ARBA" id="ARBA00023136"/>
    </source>
</evidence>
<evidence type="ECO:0000256" key="5">
    <source>
        <dbReference type="ARBA" id="ARBA00022989"/>
    </source>
</evidence>
<keyword evidence="3 9" id="KW-0808">Transferase</keyword>